<feature type="domain" description="HTH lysR-type" evidence="5">
    <location>
        <begin position="6"/>
        <end position="63"/>
    </location>
</feature>
<dbReference type="Gene3D" id="1.10.10.10">
    <property type="entry name" value="Winged helix-like DNA-binding domain superfamily/Winged helix DNA-binding domain"/>
    <property type="match status" value="1"/>
</dbReference>
<dbReference type="Pfam" id="PF03466">
    <property type="entry name" value="LysR_substrate"/>
    <property type="match status" value="1"/>
</dbReference>
<reference evidence="6 8" key="2">
    <citation type="submission" date="2018-03" db="EMBL/GenBank/DDBJ databases">
        <title>Genomic Encyclopedia of Archaeal and Bacterial Type Strains, Phase II (KMG-II): from individual species to whole genera.</title>
        <authorList>
            <person name="Goeker M."/>
        </authorList>
    </citation>
    <scope>NUCLEOTIDE SEQUENCE [LARGE SCALE GENOMIC DNA]</scope>
    <source>
        <strain evidence="6 8">DSM 25227</strain>
    </source>
</reference>
<dbReference type="AlphaFoldDB" id="A0A2Y9APH0"/>
<dbReference type="EMBL" id="UETC01000003">
    <property type="protein sequence ID" value="SSA44239.1"/>
    <property type="molecule type" value="Genomic_DNA"/>
</dbReference>
<dbReference type="InterPro" id="IPR050389">
    <property type="entry name" value="LysR-type_TF"/>
</dbReference>
<keyword evidence="8" id="KW-1185">Reference proteome</keyword>
<dbReference type="InterPro" id="IPR037402">
    <property type="entry name" value="YidZ_PBP2"/>
</dbReference>
<dbReference type="Proteomes" id="UP000245839">
    <property type="component" value="Unassembled WGS sequence"/>
</dbReference>
<dbReference type="GO" id="GO:0003700">
    <property type="term" value="F:DNA-binding transcription factor activity"/>
    <property type="evidence" value="ECO:0007669"/>
    <property type="project" value="InterPro"/>
</dbReference>
<dbReference type="InterPro" id="IPR036390">
    <property type="entry name" value="WH_DNA-bd_sf"/>
</dbReference>
<evidence type="ECO:0000256" key="2">
    <source>
        <dbReference type="ARBA" id="ARBA00023015"/>
    </source>
</evidence>
<dbReference type="Pfam" id="PF00126">
    <property type="entry name" value="HTH_1"/>
    <property type="match status" value="1"/>
</dbReference>
<sequence>MNFATFDLNLLRVLDAIFREGSTVKAAARLGLSQSAVSGSLSRLRHALGDPLFVRQGNRLVATDYAAGLRDPVRQELERIEAMLSPVARFDPKTAEGTFRIAASDFFAEMLMPRLGELLLQKAPGIRAQLIDLVPQDYVASLERRNADLALIPDTTLPDWVRREELFRSPFHVIARRGNPGVEGLESGQVMPIDVFCTLHHVLFSPEGNIAAMGDAALAELGRQRRVAMTVPVFSGVCRVVRESDLIALVPAQLAADVSDAFGLQVFEPPMPIDPPLIIGTWHRRSDKAPLARWMRDQVFGLLRRLDL</sequence>
<evidence type="ECO:0000259" key="5">
    <source>
        <dbReference type="PROSITE" id="PS50931"/>
    </source>
</evidence>
<evidence type="ECO:0000256" key="4">
    <source>
        <dbReference type="ARBA" id="ARBA00023163"/>
    </source>
</evidence>
<dbReference type="PANTHER" id="PTHR30118:SF15">
    <property type="entry name" value="TRANSCRIPTIONAL REGULATORY PROTEIN"/>
    <property type="match status" value="1"/>
</dbReference>
<keyword evidence="3 7" id="KW-0238">DNA-binding</keyword>
<keyword evidence="2" id="KW-0805">Transcription regulation</keyword>
<name>A0A2Y9APH0_9RHOB</name>
<dbReference type="Gene3D" id="3.40.190.10">
    <property type="entry name" value="Periplasmic binding protein-like II"/>
    <property type="match status" value="2"/>
</dbReference>
<dbReference type="GO" id="GO:0003677">
    <property type="term" value="F:DNA binding"/>
    <property type="evidence" value="ECO:0007669"/>
    <property type="project" value="UniProtKB-KW"/>
</dbReference>
<evidence type="ECO:0000313" key="6">
    <source>
        <dbReference type="EMBL" id="PWJ20237.1"/>
    </source>
</evidence>
<evidence type="ECO:0000313" key="8">
    <source>
        <dbReference type="Proteomes" id="UP000245839"/>
    </source>
</evidence>
<organism evidence="7 9">
    <name type="scientific">Jannaschia seohaensis</name>
    <dbReference type="NCBI Taxonomy" id="475081"/>
    <lineage>
        <taxon>Bacteria</taxon>
        <taxon>Pseudomonadati</taxon>
        <taxon>Pseudomonadota</taxon>
        <taxon>Alphaproteobacteria</taxon>
        <taxon>Rhodobacterales</taxon>
        <taxon>Roseobacteraceae</taxon>
        <taxon>Jannaschia</taxon>
    </lineage>
</organism>
<dbReference type="OrthoDB" id="528082at2"/>
<accession>A0A2Y9APH0</accession>
<dbReference type="SUPFAM" id="SSF46785">
    <property type="entry name" value="Winged helix' DNA-binding domain"/>
    <property type="match status" value="1"/>
</dbReference>
<dbReference type="EMBL" id="QGDJ01000003">
    <property type="protein sequence ID" value="PWJ20237.1"/>
    <property type="molecule type" value="Genomic_DNA"/>
</dbReference>
<evidence type="ECO:0000313" key="7">
    <source>
        <dbReference type="EMBL" id="SSA44239.1"/>
    </source>
</evidence>
<evidence type="ECO:0000313" key="9">
    <source>
        <dbReference type="Proteomes" id="UP000251571"/>
    </source>
</evidence>
<dbReference type="InterPro" id="IPR000847">
    <property type="entry name" value="LysR_HTH_N"/>
</dbReference>
<gene>
    <name evidence="6" type="ORF">BCF38_10352</name>
    <name evidence="7" type="ORF">SAMN05421539_10352</name>
</gene>
<comment type="similarity">
    <text evidence="1">Belongs to the LysR transcriptional regulatory family.</text>
</comment>
<dbReference type="PANTHER" id="PTHR30118">
    <property type="entry name" value="HTH-TYPE TRANSCRIPTIONAL REGULATOR LEUO-RELATED"/>
    <property type="match status" value="1"/>
</dbReference>
<protein>
    <submittedName>
        <fullName evidence="6">DNA-binding transcriptional LysR family regulator</fullName>
    </submittedName>
    <submittedName>
        <fullName evidence="7">DNA-binding transcriptional regulator, LysR family</fullName>
    </submittedName>
</protein>
<evidence type="ECO:0000256" key="3">
    <source>
        <dbReference type="ARBA" id="ARBA00023125"/>
    </source>
</evidence>
<dbReference type="SUPFAM" id="SSF53850">
    <property type="entry name" value="Periplasmic binding protein-like II"/>
    <property type="match status" value="1"/>
</dbReference>
<dbReference type="CDD" id="cd08417">
    <property type="entry name" value="PBP2_Nitroaromatics_like"/>
    <property type="match status" value="1"/>
</dbReference>
<reference evidence="7 9" key="1">
    <citation type="submission" date="2016-10" db="EMBL/GenBank/DDBJ databases">
        <authorList>
            <person name="Cai Z."/>
        </authorList>
    </citation>
    <scope>NUCLEOTIDE SEQUENCE [LARGE SCALE GENOMIC DNA]</scope>
    <source>
        <strain evidence="7 9">DSM 25227</strain>
    </source>
</reference>
<evidence type="ECO:0000256" key="1">
    <source>
        <dbReference type="ARBA" id="ARBA00009437"/>
    </source>
</evidence>
<dbReference type="RefSeq" id="WP_109563838.1">
    <property type="nucleotide sequence ID" value="NZ_QGDJ01000003.1"/>
</dbReference>
<keyword evidence="4" id="KW-0804">Transcription</keyword>
<dbReference type="Proteomes" id="UP000251571">
    <property type="component" value="Unassembled WGS sequence"/>
</dbReference>
<dbReference type="PRINTS" id="PR00039">
    <property type="entry name" value="HTHLYSR"/>
</dbReference>
<dbReference type="InterPro" id="IPR036388">
    <property type="entry name" value="WH-like_DNA-bd_sf"/>
</dbReference>
<dbReference type="PROSITE" id="PS50931">
    <property type="entry name" value="HTH_LYSR"/>
    <property type="match status" value="1"/>
</dbReference>
<dbReference type="InterPro" id="IPR005119">
    <property type="entry name" value="LysR_subst-bd"/>
</dbReference>
<proteinExistence type="inferred from homology"/>